<feature type="compositionally biased region" description="Basic residues" evidence="3">
    <location>
        <begin position="1"/>
        <end position="10"/>
    </location>
</feature>
<dbReference type="Pfam" id="PF25555">
    <property type="entry name" value="RAB3A-like_C"/>
    <property type="match status" value="1"/>
</dbReference>
<dbReference type="CDD" id="cd21044">
    <property type="entry name" value="Rab11BD_RAB3IP_like"/>
    <property type="match status" value="1"/>
</dbReference>
<feature type="region of interest" description="Disordered" evidence="3">
    <location>
        <begin position="346"/>
        <end position="375"/>
    </location>
</feature>
<evidence type="ECO:0000256" key="3">
    <source>
        <dbReference type="SAM" id="MobiDB-lite"/>
    </source>
</evidence>
<dbReference type="InterPro" id="IPR009449">
    <property type="entry name" value="Sec2_N"/>
</dbReference>
<evidence type="ECO:0000313" key="6">
    <source>
        <dbReference type="Proteomes" id="UP001146351"/>
    </source>
</evidence>
<dbReference type="SUPFAM" id="SSF144284">
    <property type="entry name" value="Sec2 N-terminal region"/>
    <property type="match status" value="1"/>
</dbReference>
<dbReference type="PANTHER" id="PTHR14430:SF0">
    <property type="entry name" value="SEC2P DOMAIN-CONTAINING PROTEIN"/>
    <property type="match status" value="1"/>
</dbReference>
<feature type="region of interest" description="Disordered" evidence="3">
    <location>
        <begin position="585"/>
        <end position="750"/>
    </location>
</feature>
<dbReference type="GO" id="GO:0070319">
    <property type="term" value="C:Golgi to plasma membrane transport vesicle"/>
    <property type="evidence" value="ECO:0007669"/>
    <property type="project" value="TreeGrafter"/>
</dbReference>
<feature type="coiled-coil region" evidence="2">
    <location>
        <begin position="104"/>
        <end position="224"/>
    </location>
</feature>
<reference evidence="5" key="2">
    <citation type="journal article" date="2023" name="IMA Fungus">
        <title>Comparative genomic study of the Penicillium genus elucidates a diverse pangenome and 15 lateral gene transfer events.</title>
        <authorList>
            <person name="Petersen C."/>
            <person name="Sorensen T."/>
            <person name="Nielsen M.R."/>
            <person name="Sondergaard T.E."/>
            <person name="Sorensen J.L."/>
            <person name="Fitzpatrick D.A."/>
            <person name="Frisvad J.C."/>
            <person name="Nielsen K.L."/>
        </authorList>
    </citation>
    <scope>NUCLEOTIDE SEQUENCE</scope>
    <source>
        <strain evidence="5">IBT 21917</strain>
    </source>
</reference>
<evidence type="ECO:0000259" key="4">
    <source>
        <dbReference type="Pfam" id="PF06428"/>
    </source>
</evidence>
<feature type="region of interest" description="Disordered" evidence="3">
    <location>
        <begin position="238"/>
        <end position="282"/>
    </location>
</feature>
<comment type="caution">
    <text evidence="5">The sequence shown here is derived from an EMBL/GenBank/DDBJ whole genome shotgun (WGS) entry which is preliminary data.</text>
</comment>
<dbReference type="AlphaFoldDB" id="A0A9W9I5P4"/>
<protein>
    <recommendedName>
        <fullName evidence="4">GDP/GTP exchange factor Sec2 N-terminal domain-containing protein</fullName>
    </recommendedName>
</protein>
<name>A0A9W9I5P4_9EURO</name>
<dbReference type="Gene3D" id="6.10.140.910">
    <property type="match status" value="1"/>
</dbReference>
<dbReference type="EMBL" id="JAPQKO010000005">
    <property type="protein sequence ID" value="KAJ5162340.1"/>
    <property type="molecule type" value="Genomic_DNA"/>
</dbReference>
<reference evidence="5" key="1">
    <citation type="submission" date="2022-11" db="EMBL/GenBank/DDBJ databases">
        <authorList>
            <person name="Petersen C."/>
        </authorList>
    </citation>
    <scope>NUCLEOTIDE SEQUENCE</scope>
    <source>
        <strain evidence="5">IBT 21917</strain>
    </source>
</reference>
<feature type="region of interest" description="Disordered" evidence="3">
    <location>
        <begin position="1"/>
        <end position="30"/>
    </location>
</feature>
<accession>A0A9W9I5P4</accession>
<dbReference type="PANTHER" id="PTHR14430">
    <property type="entry name" value="RABIN3-RELATED"/>
    <property type="match status" value="1"/>
</dbReference>
<feature type="compositionally biased region" description="Polar residues" evidence="3">
    <location>
        <begin position="346"/>
        <end position="358"/>
    </location>
</feature>
<dbReference type="GO" id="GO:0051286">
    <property type="term" value="C:cell tip"/>
    <property type="evidence" value="ECO:0007669"/>
    <property type="project" value="TreeGrafter"/>
</dbReference>
<feature type="compositionally biased region" description="Polar residues" evidence="3">
    <location>
        <begin position="717"/>
        <end position="728"/>
    </location>
</feature>
<evidence type="ECO:0000256" key="1">
    <source>
        <dbReference type="ARBA" id="ARBA00023054"/>
    </source>
</evidence>
<organism evidence="5 6">
    <name type="scientific">Penicillium capsulatum</name>
    <dbReference type="NCBI Taxonomy" id="69766"/>
    <lineage>
        <taxon>Eukaryota</taxon>
        <taxon>Fungi</taxon>
        <taxon>Dikarya</taxon>
        <taxon>Ascomycota</taxon>
        <taxon>Pezizomycotina</taxon>
        <taxon>Eurotiomycetes</taxon>
        <taxon>Eurotiomycetidae</taxon>
        <taxon>Eurotiales</taxon>
        <taxon>Aspergillaceae</taxon>
        <taxon>Penicillium</taxon>
    </lineage>
</organism>
<sequence>MRPRHAHKRSLSSEHRALSPDKTVTKAKSTTNLTEIAADADHEYTPKFEESSFNTLQDPRLALGSEVSQSTSSSHHPDLSNEVAALSVKLIQAINNQTTLDDNLVAARQDLELAQGKIKALEFQNEKYRRDLDEKVYIRKSDSDREILQLKAALAEEKAQRAVIEKGKKTIEQELETLTADLFEEANKMVAAAKIEREAVEKKNEQLRSQIRDNELLLASQQDQMAELKSVMQGMNVSKDDADTRTTPSTAPPSPSGPPQIQGSTKHEPEVDPMAAAPCDPEETIPGPSCNFPELLRMVCRVDLQAYEDFRELLVLSRSSKPPSRAGSGSYGGLNVMSLASFAYGGSNSPNSSPTKGFTHSPNGSLSSQSGSHTPLKDTRFYKRVLMEDIEPTLRLDLAPGISWLTRRTVLSSICEGTLVVEPMPTAVKKFDFPCTVCGERRPGLDNERTHRFRTSDSESAQRYSLCVQCLERVRSCCEFTGYLRLILDGHLRAGDADEEKNIWEETVRLRERMFWSRIAGGIVPLVSRIVQPEQDNTLPDEQHDQQKPSDIHFEAKEIVSATEIAHSDADQNSAPSIRHLDVAKPATPEPRNVGENQESASEIPPRRRSVDSEVSVYEEANADMEDQKAEPAVESPAQDPPNVEADMKKHAVEPVAIDTSTSDENNEVEANTDVPRESVEPTGESPAQEDSNIDTANHIAETVVITPPTPREQTDIETNANVPSESAKSIVETPSDETMDPNAPGPTSQ</sequence>
<evidence type="ECO:0000313" key="5">
    <source>
        <dbReference type="EMBL" id="KAJ5162340.1"/>
    </source>
</evidence>
<gene>
    <name evidence="5" type="ORF">N7492_007732</name>
</gene>
<keyword evidence="6" id="KW-1185">Reference proteome</keyword>
<feature type="domain" description="GDP/GTP exchange factor Sec2 N-terminal" evidence="4">
    <location>
        <begin position="97"/>
        <end position="236"/>
    </location>
</feature>
<keyword evidence="1 2" id="KW-0175">Coiled coil</keyword>
<dbReference type="GO" id="GO:0005085">
    <property type="term" value="F:guanyl-nucleotide exchange factor activity"/>
    <property type="evidence" value="ECO:0007669"/>
    <property type="project" value="InterPro"/>
</dbReference>
<feature type="compositionally biased region" description="Low complexity" evidence="3">
    <location>
        <begin position="360"/>
        <end position="374"/>
    </location>
</feature>
<evidence type="ECO:0000256" key="2">
    <source>
        <dbReference type="SAM" id="Coils"/>
    </source>
</evidence>
<dbReference type="InterPro" id="IPR040351">
    <property type="entry name" value="RAB3IL/RAB3IP/Sec2"/>
</dbReference>
<dbReference type="OrthoDB" id="1748564at2759"/>
<dbReference type="Proteomes" id="UP001146351">
    <property type="component" value="Unassembled WGS sequence"/>
</dbReference>
<dbReference type="Pfam" id="PF06428">
    <property type="entry name" value="Sec2p"/>
    <property type="match status" value="1"/>
</dbReference>
<proteinExistence type="predicted"/>
<dbReference type="GO" id="GO:0006887">
    <property type="term" value="P:exocytosis"/>
    <property type="evidence" value="ECO:0007669"/>
    <property type="project" value="TreeGrafter"/>
</dbReference>